<dbReference type="InterPro" id="IPR009009">
    <property type="entry name" value="RlpA-like_DPBB"/>
</dbReference>
<evidence type="ECO:0000256" key="1">
    <source>
        <dbReference type="ARBA" id="ARBA00005392"/>
    </source>
</evidence>
<comment type="subcellular location">
    <subcellularLocation>
        <location evidence="6">Secreted</location>
        <location evidence="6">Cell wall</location>
    </subcellularLocation>
    <subcellularLocation>
        <location evidence="6">Membrane</location>
        <topology evidence="6">Peripheral membrane protein</topology>
    </subcellularLocation>
</comment>
<comment type="similarity">
    <text evidence="1 6">Belongs to the expansin family. Expansin A subfamily.</text>
</comment>
<dbReference type="PROSITE" id="PS50843">
    <property type="entry name" value="EXPANSIN_CBD"/>
    <property type="match status" value="1"/>
</dbReference>
<dbReference type="Pfam" id="PF01357">
    <property type="entry name" value="Expansin_C"/>
    <property type="match status" value="1"/>
</dbReference>
<evidence type="ECO:0000259" key="8">
    <source>
        <dbReference type="PROSITE" id="PS50843"/>
    </source>
</evidence>
<feature type="domain" description="Expansin-like EG45" evidence="7">
    <location>
        <begin position="1"/>
        <end position="78"/>
    </location>
</feature>
<dbReference type="SMART" id="SM00837">
    <property type="entry name" value="DPBB_1"/>
    <property type="match status" value="1"/>
</dbReference>
<keyword evidence="5" id="KW-0472">Membrane</keyword>
<keyword evidence="3 6" id="KW-0964">Secreted</keyword>
<organism evidence="9 10">
    <name type="scientific">Kingdonia uniflora</name>
    <dbReference type="NCBI Taxonomy" id="39325"/>
    <lineage>
        <taxon>Eukaryota</taxon>
        <taxon>Viridiplantae</taxon>
        <taxon>Streptophyta</taxon>
        <taxon>Embryophyta</taxon>
        <taxon>Tracheophyta</taxon>
        <taxon>Spermatophyta</taxon>
        <taxon>Magnoliopsida</taxon>
        <taxon>Ranunculales</taxon>
        <taxon>Circaeasteraceae</taxon>
        <taxon>Kingdonia</taxon>
    </lineage>
</organism>
<dbReference type="GO" id="GO:0009664">
    <property type="term" value="P:plant-type cell wall organization"/>
    <property type="evidence" value="ECO:0007669"/>
    <property type="project" value="InterPro"/>
</dbReference>
<proteinExistence type="inferred from homology"/>
<dbReference type="PRINTS" id="PR01226">
    <property type="entry name" value="EXPANSIN"/>
</dbReference>
<name>A0A7J7P2Y6_9MAGN</name>
<dbReference type="InterPro" id="IPR002963">
    <property type="entry name" value="Expansin"/>
</dbReference>
<feature type="domain" description="Expansin-like CBD" evidence="8">
    <location>
        <begin position="88"/>
        <end position="126"/>
    </location>
</feature>
<dbReference type="PANTHER" id="PTHR31867">
    <property type="entry name" value="EXPANSIN-A15"/>
    <property type="match status" value="1"/>
</dbReference>
<evidence type="ECO:0000256" key="4">
    <source>
        <dbReference type="ARBA" id="ARBA00022729"/>
    </source>
</evidence>
<dbReference type="Pfam" id="PF03330">
    <property type="entry name" value="DPBB_1"/>
    <property type="match status" value="1"/>
</dbReference>
<evidence type="ECO:0000313" key="9">
    <source>
        <dbReference type="EMBL" id="KAF6173683.1"/>
    </source>
</evidence>
<dbReference type="PROSITE" id="PS50842">
    <property type="entry name" value="EXPANSIN_EG45"/>
    <property type="match status" value="1"/>
</dbReference>
<dbReference type="GO" id="GO:0016020">
    <property type="term" value="C:membrane"/>
    <property type="evidence" value="ECO:0007669"/>
    <property type="project" value="UniProtKB-SubCell"/>
</dbReference>
<dbReference type="EMBL" id="JACGCM010000332">
    <property type="protein sequence ID" value="KAF6173683.1"/>
    <property type="molecule type" value="Genomic_DNA"/>
</dbReference>
<evidence type="ECO:0000256" key="6">
    <source>
        <dbReference type="RuleBase" id="RU365023"/>
    </source>
</evidence>
<dbReference type="Gene3D" id="2.40.40.10">
    <property type="entry name" value="RlpA-like domain"/>
    <property type="match status" value="1"/>
</dbReference>
<dbReference type="PRINTS" id="PR01225">
    <property type="entry name" value="EXPANSNFAMLY"/>
</dbReference>
<dbReference type="InterPro" id="IPR036749">
    <property type="entry name" value="Expansin_CBD_sf"/>
</dbReference>
<dbReference type="OrthoDB" id="5823761at2759"/>
<evidence type="ECO:0000256" key="3">
    <source>
        <dbReference type="ARBA" id="ARBA00022525"/>
    </source>
</evidence>
<sequence>MCDYNTDSRWCLKGKSITVTATNFCPPNFALPNNNGGWCNPPLKLFDIAQPAWEKIGIYRRGIIPIMFQRVPCMKNGGVRFAINGRDYFELVMITNVRGSGSIQSVSIKGSKTGWMVMSRNWGANWMNGVQLYTIIHFGGDIVRSRIGSIVNYVEGSTKVTSLRAHSSYEDFVTLIEDTSKIRCEDWLSTTKDTGSGNGLPTTKAGPLRHNSFYDPEPEYRGYPKANGRGLDPRKFGPLVDVVSYSPDSTRIKLAFCNRRYLSILLLKTAQHFRRISNILVDTSLLHNPYEQVLVKVFLLENMPLQLAPSLGKTTLFLPFPT</sequence>
<keyword evidence="6" id="KW-0961">Cell wall biogenesis/degradation</keyword>
<protein>
    <recommendedName>
        <fullName evidence="6">Expansin</fullName>
    </recommendedName>
</protein>
<evidence type="ECO:0000256" key="5">
    <source>
        <dbReference type="ARBA" id="ARBA00023136"/>
    </source>
</evidence>
<dbReference type="Proteomes" id="UP000541444">
    <property type="component" value="Unassembled WGS sequence"/>
</dbReference>
<evidence type="ECO:0000313" key="10">
    <source>
        <dbReference type="Proteomes" id="UP000541444"/>
    </source>
</evidence>
<keyword evidence="10" id="KW-1185">Reference proteome</keyword>
<dbReference type="InterPro" id="IPR007112">
    <property type="entry name" value="Expansin/allergen_DPBB_dom"/>
</dbReference>
<dbReference type="InterPro" id="IPR007117">
    <property type="entry name" value="Expansin_CBD"/>
</dbReference>
<dbReference type="InterPro" id="IPR036908">
    <property type="entry name" value="RlpA-like_sf"/>
</dbReference>
<comment type="caution">
    <text evidence="9">The sequence shown here is derived from an EMBL/GenBank/DDBJ whole genome shotgun (WGS) entry which is preliminary data.</text>
</comment>
<keyword evidence="4" id="KW-0732">Signal</keyword>
<dbReference type="GO" id="GO:0005576">
    <property type="term" value="C:extracellular region"/>
    <property type="evidence" value="ECO:0007669"/>
    <property type="project" value="InterPro"/>
</dbReference>
<dbReference type="SUPFAM" id="SSF50685">
    <property type="entry name" value="Barwin-like endoglucanases"/>
    <property type="match status" value="1"/>
</dbReference>
<reference evidence="9 10" key="1">
    <citation type="journal article" date="2020" name="IScience">
        <title>Genome Sequencing of the Endangered Kingdonia uniflora (Circaeasteraceae, Ranunculales) Reveals Potential Mechanisms of Evolutionary Specialization.</title>
        <authorList>
            <person name="Sun Y."/>
            <person name="Deng T."/>
            <person name="Zhang A."/>
            <person name="Moore M.J."/>
            <person name="Landis J.B."/>
            <person name="Lin N."/>
            <person name="Zhang H."/>
            <person name="Zhang X."/>
            <person name="Huang J."/>
            <person name="Zhang X."/>
            <person name="Sun H."/>
            <person name="Wang H."/>
        </authorList>
    </citation>
    <scope>NUCLEOTIDE SEQUENCE [LARGE SCALE GENOMIC DNA]</scope>
    <source>
        <strain evidence="9">TB1705</strain>
        <tissue evidence="9">Leaf</tissue>
    </source>
</reference>
<keyword evidence="2 6" id="KW-0134">Cell wall</keyword>
<dbReference type="InterPro" id="IPR007118">
    <property type="entry name" value="Expan_Lol_pI"/>
</dbReference>
<dbReference type="AlphaFoldDB" id="A0A7J7P2Y6"/>
<evidence type="ECO:0000256" key="2">
    <source>
        <dbReference type="ARBA" id="ARBA00022512"/>
    </source>
</evidence>
<comment type="function">
    <text evidence="6">Causes loosening and extension of plant cell walls by disrupting non-covalent bonding between cellulose microfibrils and matrix glucans. No enzymatic activity has been found.</text>
</comment>
<gene>
    <name evidence="9" type="ORF">GIB67_000585</name>
</gene>
<dbReference type="Gene3D" id="2.60.40.760">
    <property type="entry name" value="Expansin, cellulose-binding-like domain"/>
    <property type="match status" value="1"/>
</dbReference>
<evidence type="ECO:0000259" key="7">
    <source>
        <dbReference type="PROSITE" id="PS50842"/>
    </source>
</evidence>
<accession>A0A7J7P2Y6</accession>